<dbReference type="GO" id="GO:0016787">
    <property type="term" value="F:hydrolase activity"/>
    <property type="evidence" value="ECO:0007669"/>
    <property type="project" value="UniProtKB-KW"/>
</dbReference>
<dbReference type="Pfam" id="PF00271">
    <property type="entry name" value="Helicase_C"/>
    <property type="match status" value="1"/>
</dbReference>
<evidence type="ECO:0000259" key="6">
    <source>
        <dbReference type="PROSITE" id="PS51192"/>
    </source>
</evidence>
<dbReference type="EMBL" id="JAMQKC010000001">
    <property type="protein sequence ID" value="MDC3415409.1"/>
    <property type="molecule type" value="Genomic_DNA"/>
</dbReference>
<dbReference type="GO" id="GO:0006281">
    <property type="term" value="P:DNA repair"/>
    <property type="evidence" value="ECO:0007669"/>
    <property type="project" value="TreeGrafter"/>
</dbReference>
<feature type="domain" description="Helicase ATP-binding" evidence="6">
    <location>
        <begin position="23"/>
        <end position="190"/>
    </location>
</feature>
<proteinExistence type="predicted"/>
<dbReference type="RefSeq" id="WP_272444376.1">
    <property type="nucleotide sequence ID" value="NZ_JAMQKC010000001.1"/>
</dbReference>
<reference evidence="8" key="1">
    <citation type="submission" date="2022-06" db="EMBL/GenBank/DDBJ databases">
        <title>Aquibacillus sp. a new bacterium isolated from soil saline samples.</title>
        <authorList>
            <person name="Galisteo C."/>
            <person name="De La Haba R."/>
            <person name="Sanchez-Porro C."/>
            <person name="Ventosa A."/>
        </authorList>
    </citation>
    <scope>NUCLEOTIDE SEQUENCE</scope>
    <source>
        <strain evidence="8">3ASR75-54</strain>
    </source>
</reference>
<dbReference type="GO" id="GO:0003677">
    <property type="term" value="F:DNA binding"/>
    <property type="evidence" value="ECO:0007669"/>
    <property type="project" value="UniProtKB-KW"/>
</dbReference>
<dbReference type="SMART" id="SM00487">
    <property type="entry name" value="DEXDc"/>
    <property type="match status" value="1"/>
</dbReference>
<comment type="caution">
    <text evidence="8">The sequence shown here is derived from an EMBL/GenBank/DDBJ whole genome shotgun (WGS) entry which is preliminary data.</text>
</comment>
<sequence length="504" mass="57816">MLEKYLEQYFGYPEFRPGQKEIISNVLDNKDVLGVLPTGSGKSICYQLPAKLLDGTVVVVSPLIALMVDQVKQLVATGFKEVVAINSFLDFEGRSDVLSNLSSYKLIYISPEMLQNKNVFQHLLRISVSLFVIDEAHCISQWGHEFRPDYLKLHEVIPLLGNPTVLALSATATPDVQKDIIHQLQVPKMKKLIFSMDRDNIAFKVEHCDDVTEKLTYLVDIIGKFPVPTLIYFTSRNWTEKVANILSEKVPEVSSAFYHGGMDQSERLLIQQQFMNGQLDVICCTSAFGMGINKNDVRLIIHFHLPTQIESFIQEVGRAGRDGQSSVSLVLTAPNDNMLPKNLIDAEFPTIGQIEMVCTYLSENDGVIISNDMLLERYQLSESQWRFLYYQLEKSGVIKDNRIVSNNIDLNKIAKQIQSFVNQRKIHKLNKFNDLEKWVHHKEQCRRDGLFSSFQAEVRKAKFMCCDKCDFTFEHWEPRYKSKQVKQGSWQDVLDELFFKGAYE</sequence>
<dbReference type="InterPro" id="IPR001650">
    <property type="entry name" value="Helicase_C-like"/>
</dbReference>
<protein>
    <submittedName>
        <fullName evidence="8">ATP-dependent DNA helicase</fullName>
    </submittedName>
</protein>
<keyword evidence="5" id="KW-0238">DNA-binding</keyword>
<dbReference type="InterPro" id="IPR027417">
    <property type="entry name" value="P-loop_NTPase"/>
</dbReference>
<dbReference type="GO" id="GO:0005737">
    <property type="term" value="C:cytoplasm"/>
    <property type="evidence" value="ECO:0007669"/>
    <property type="project" value="TreeGrafter"/>
</dbReference>
<dbReference type="SUPFAM" id="SSF52540">
    <property type="entry name" value="P-loop containing nucleoside triphosphate hydrolases"/>
    <property type="match status" value="1"/>
</dbReference>
<dbReference type="PROSITE" id="PS51192">
    <property type="entry name" value="HELICASE_ATP_BIND_1"/>
    <property type="match status" value="1"/>
</dbReference>
<dbReference type="Pfam" id="PF00270">
    <property type="entry name" value="DEAD"/>
    <property type="match status" value="1"/>
</dbReference>
<evidence type="ECO:0000256" key="1">
    <source>
        <dbReference type="ARBA" id="ARBA00022741"/>
    </source>
</evidence>
<dbReference type="SMART" id="SM00490">
    <property type="entry name" value="HELICc"/>
    <property type="match status" value="1"/>
</dbReference>
<dbReference type="GO" id="GO:0043590">
    <property type="term" value="C:bacterial nucleoid"/>
    <property type="evidence" value="ECO:0007669"/>
    <property type="project" value="TreeGrafter"/>
</dbReference>
<keyword evidence="3 8" id="KW-0347">Helicase</keyword>
<dbReference type="Proteomes" id="UP001145069">
    <property type="component" value="Unassembled WGS sequence"/>
</dbReference>
<evidence type="ECO:0000256" key="4">
    <source>
        <dbReference type="ARBA" id="ARBA00022840"/>
    </source>
</evidence>
<keyword evidence="4" id="KW-0067">ATP-binding</keyword>
<dbReference type="InterPro" id="IPR004589">
    <property type="entry name" value="DNA_helicase_ATP-dep_RecQ"/>
</dbReference>
<dbReference type="PANTHER" id="PTHR13710">
    <property type="entry name" value="DNA HELICASE RECQ FAMILY MEMBER"/>
    <property type="match status" value="1"/>
</dbReference>
<keyword evidence="2" id="KW-0378">Hydrolase</keyword>
<feature type="domain" description="Helicase C-terminal" evidence="7">
    <location>
        <begin position="214"/>
        <end position="362"/>
    </location>
</feature>
<organism evidence="8 9">
    <name type="scientific">Aquibacillus salsiterrae</name>
    <dbReference type="NCBI Taxonomy" id="2950439"/>
    <lineage>
        <taxon>Bacteria</taxon>
        <taxon>Bacillati</taxon>
        <taxon>Bacillota</taxon>
        <taxon>Bacilli</taxon>
        <taxon>Bacillales</taxon>
        <taxon>Bacillaceae</taxon>
        <taxon>Aquibacillus</taxon>
    </lineage>
</organism>
<dbReference type="InterPro" id="IPR011545">
    <property type="entry name" value="DEAD/DEAH_box_helicase_dom"/>
</dbReference>
<dbReference type="NCBIfam" id="TIGR00614">
    <property type="entry name" value="recQ_fam"/>
    <property type="match status" value="1"/>
</dbReference>
<accession>A0A9X3WDG5</accession>
<dbReference type="InterPro" id="IPR014001">
    <property type="entry name" value="Helicase_ATP-bd"/>
</dbReference>
<evidence type="ECO:0000256" key="5">
    <source>
        <dbReference type="ARBA" id="ARBA00023125"/>
    </source>
</evidence>
<dbReference type="AlphaFoldDB" id="A0A9X3WDG5"/>
<dbReference type="CDD" id="cd17920">
    <property type="entry name" value="DEXHc_RecQ"/>
    <property type="match status" value="1"/>
</dbReference>
<evidence type="ECO:0000256" key="3">
    <source>
        <dbReference type="ARBA" id="ARBA00022806"/>
    </source>
</evidence>
<evidence type="ECO:0000313" key="8">
    <source>
        <dbReference type="EMBL" id="MDC3415409.1"/>
    </source>
</evidence>
<dbReference type="GO" id="GO:0030894">
    <property type="term" value="C:replisome"/>
    <property type="evidence" value="ECO:0007669"/>
    <property type="project" value="TreeGrafter"/>
</dbReference>
<evidence type="ECO:0000313" key="9">
    <source>
        <dbReference type="Proteomes" id="UP001145069"/>
    </source>
</evidence>
<dbReference type="PROSITE" id="PS00690">
    <property type="entry name" value="DEAH_ATP_HELICASE"/>
    <property type="match status" value="1"/>
</dbReference>
<keyword evidence="9" id="KW-1185">Reference proteome</keyword>
<dbReference type="Gene3D" id="3.40.50.300">
    <property type="entry name" value="P-loop containing nucleotide triphosphate hydrolases"/>
    <property type="match status" value="2"/>
</dbReference>
<dbReference type="GO" id="GO:0009378">
    <property type="term" value="F:four-way junction helicase activity"/>
    <property type="evidence" value="ECO:0007669"/>
    <property type="project" value="TreeGrafter"/>
</dbReference>
<dbReference type="InterPro" id="IPR002464">
    <property type="entry name" value="DNA/RNA_helicase_DEAH_CS"/>
</dbReference>
<dbReference type="PANTHER" id="PTHR13710:SF84">
    <property type="entry name" value="ATP-DEPENDENT DNA HELICASE RECS-RELATED"/>
    <property type="match status" value="1"/>
</dbReference>
<gene>
    <name evidence="8" type="ORF">NC799_00575</name>
</gene>
<evidence type="ECO:0000259" key="7">
    <source>
        <dbReference type="PROSITE" id="PS51194"/>
    </source>
</evidence>
<evidence type="ECO:0000256" key="2">
    <source>
        <dbReference type="ARBA" id="ARBA00022801"/>
    </source>
</evidence>
<dbReference type="GO" id="GO:0043138">
    <property type="term" value="F:3'-5' DNA helicase activity"/>
    <property type="evidence" value="ECO:0007669"/>
    <property type="project" value="TreeGrafter"/>
</dbReference>
<keyword evidence="1" id="KW-0547">Nucleotide-binding</keyword>
<dbReference type="FunFam" id="3.40.50.300:FF:001389">
    <property type="entry name" value="ATP-dependent DNA helicase RecQ"/>
    <property type="match status" value="1"/>
</dbReference>
<name>A0A9X3WDG5_9BACI</name>
<dbReference type="GO" id="GO:0006310">
    <property type="term" value="P:DNA recombination"/>
    <property type="evidence" value="ECO:0007669"/>
    <property type="project" value="InterPro"/>
</dbReference>
<dbReference type="PROSITE" id="PS51194">
    <property type="entry name" value="HELICASE_CTER"/>
    <property type="match status" value="1"/>
</dbReference>
<dbReference type="GO" id="GO:0005524">
    <property type="term" value="F:ATP binding"/>
    <property type="evidence" value="ECO:0007669"/>
    <property type="project" value="UniProtKB-KW"/>
</dbReference>